<protein>
    <submittedName>
        <fullName evidence="1">Uncharacterized protein</fullName>
    </submittedName>
</protein>
<reference evidence="1 2" key="1">
    <citation type="submission" date="2020-02" db="EMBL/GenBank/DDBJ databases">
        <title>Comparative genomics of the hypocrealean fungal genus Beauvera.</title>
        <authorList>
            <person name="Showalter D.N."/>
            <person name="Bushley K.E."/>
            <person name="Rehner S.A."/>
        </authorList>
    </citation>
    <scope>NUCLEOTIDE SEQUENCE [LARGE SCALE GENOMIC DNA]</scope>
    <source>
        <strain evidence="1 2">ARSEF4384</strain>
    </source>
</reference>
<proteinExistence type="predicted"/>
<name>A0AAW0RF46_9HYPO</name>
<dbReference type="AlphaFoldDB" id="A0AAW0RF46"/>
<organism evidence="1 2">
    <name type="scientific">Beauveria asiatica</name>
    <dbReference type="NCBI Taxonomy" id="1069075"/>
    <lineage>
        <taxon>Eukaryota</taxon>
        <taxon>Fungi</taxon>
        <taxon>Dikarya</taxon>
        <taxon>Ascomycota</taxon>
        <taxon>Pezizomycotina</taxon>
        <taxon>Sordariomycetes</taxon>
        <taxon>Hypocreomycetidae</taxon>
        <taxon>Hypocreales</taxon>
        <taxon>Cordycipitaceae</taxon>
        <taxon>Beauveria</taxon>
    </lineage>
</organism>
<comment type="caution">
    <text evidence="1">The sequence shown here is derived from an EMBL/GenBank/DDBJ whole genome shotgun (WGS) entry which is preliminary data.</text>
</comment>
<evidence type="ECO:0000313" key="2">
    <source>
        <dbReference type="Proteomes" id="UP001397290"/>
    </source>
</evidence>
<keyword evidence="2" id="KW-1185">Reference proteome</keyword>
<dbReference type="Proteomes" id="UP001397290">
    <property type="component" value="Unassembled WGS sequence"/>
</dbReference>
<accession>A0AAW0RF46</accession>
<dbReference type="EMBL" id="JAAHCF010002028">
    <property type="protein sequence ID" value="KAK8140659.1"/>
    <property type="molecule type" value="Genomic_DNA"/>
</dbReference>
<feature type="non-terminal residue" evidence="1">
    <location>
        <position position="91"/>
    </location>
</feature>
<sequence length="91" mass="10045">MTHDCRATCINSIITDTAHTAYSGIRCRPRRYAREIHHGFAAFVSGDWGAGLRIIDDVDGLQPAAQTATKPDDVFVSGRGDDELELRLIKM</sequence>
<evidence type="ECO:0000313" key="1">
    <source>
        <dbReference type="EMBL" id="KAK8140659.1"/>
    </source>
</evidence>
<gene>
    <name evidence="1" type="ORF">G3M48_002948</name>
</gene>